<keyword evidence="1" id="KW-0479">Metal-binding</keyword>
<dbReference type="PROSITE" id="PS50048">
    <property type="entry name" value="ZN2_CY6_FUNGAL_2"/>
    <property type="match status" value="1"/>
</dbReference>
<dbReference type="GO" id="GO:0008270">
    <property type="term" value="F:zinc ion binding"/>
    <property type="evidence" value="ECO:0007669"/>
    <property type="project" value="InterPro"/>
</dbReference>
<dbReference type="Proteomes" id="UP000246702">
    <property type="component" value="Unassembled WGS sequence"/>
</dbReference>
<evidence type="ECO:0000256" key="6">
    <source>
        <dbReference type="ARBA" id="ARBA00023242"/>
    </source>
</evidence>
<dbReference type="EMBL" id="MSFK01000038">
    <property type="protein sequence ID" value="PWY70800.1"/>
    <property type="molecule type" value="Genomic_DNA"/>
</dbReference>
<dbReference type="InterPro" id="IPR036864">
    <property type="entry name" value="Zn2-C6_fun-type_DNA-bd_sf"/>
</dbReference>
<dbReference type="PANTHER" id="PTHR36206">
    <property type="entry name" value="ASPERCRYPTIN BIOSYNTHESIS CLUSTER-SPECIFIC TRANSCRIPTION REGULATOR ATNN-RELATED"/>
    <property type="match status" value="1"/>
</dbReference>
<dbReference type="CDD" id="cd00067">
    <property type="entry name" value="GAL4"/>
    <property type="match status" value="1"/>
</dbReference>
<dbReference type="OrthoDB" id="3172332at2759"/>
<dbReference type="PANTHER" id="PTHR36206:SF16">
    <property type="entry name" value="TRANSCRIPTION FACTOR DOMAIN-CONTAINING PROTEIN-RELATED"/>
    <property type="match status" value="1"/>
</dbReference>
<keyword evidence="4" id="KW-0238">DNA-binding</keyword>
<proteinExistence type="predicted"/>
<protein>
    <submittedName>
        <fullName evidence="8">C6 zinc finger domain protein</fullName>
    </submittedName>
</protein>
<dbReference type="STRING" id="1450535.A0A317VG48"/>
<sequence>MHSPASESRRRRIKSKRSRAGCRTCRARHIKCDETPGCCRNCTSTGRSCDGYDMHRLPAMSKSLVKLLGASQIAVDIGNGFRWAMTSDERRCFSYFQHHSVPTFCETVDSSLWQRLVLQMAQSDPAVYHAAVALSALHQDSEAKAMPLAADIPAHQDTWPRFAQEQLGRAFQILTRRRASHDPRLRDITLLCCLLFVLSDLLRGQYDGAFAHLQSGLRILQELQAERELVAPTPRQEQVEQCLVAAFAHLDITSAHFGVGAPLLCIDVLPREPHPHPHPHSPIPFHTLRETRDALHLVLSASYRFMVPCMGMSETEIAENYGPILSEQLDIISQITHFWDSFSPFYYTSYPHISHIDQRSAEIIHLQYIGLLVSVKTCTLGRNESALSYFTPELETIVALAESILDRFPKRPTISVDFGIIAPLYHPALSCRDYTVRWRAIKLLRAWPHREGPFDSNWIASLAEEALRLELLSRPGDGLDIGFSLSGLEDDDEFSPKRILTWIHYRHSAYPSQIADSCYMVFGDYKRITEQIPDSHRYHLAEM</sequence>
<dbReference type="GO" id="GO:0009893">
    <property type="term" value="P:positive regulation of metabolic process"/>
    <property type="evidence" value="ECO:0007669"/>
    <property type="project" value="UniProtKB-ARBA"/>
</dbReference>
<keyword evidence="5" id="KW-0804">Transcription</keyword>
<dbReference type="InterPro" id="IPR021858">
    <property type="entry name" value="Fun_TF"/>
</dbReference>
<evidence type="ECO:0000313" key="9">
    <source>
        <dbReference type="Proteomes" id="UP000246702"/>
    </source>
</evidence>
<evidence type="ECO:0000256" key="1">
    <source>
        <dbReference type="ARBA" id="ARBA00022723"/>
    </source>
</evidence>
<feature type="domain" description="Zn(2)-C6 fungal-type" evidence="7">
    <location>
        <begin position="21"/>
        <end position="49"/>
    </location>
</feature>
<comment type="caution">
    <text evidence="8">The sequence shown here is derived from an EMBL/GenBank/DDBJ whole genome shotgun (WGS) entry which is preliminary data.</text>
</comment>
<dbReference type="RefSeq" id="XP_025462694.1">
    <property type="nucleotide sequence ID" value="XM_025614155.1"/>
</dbReference>
<dbReference type="GO" id="GO:0000981">
    <property type="term" value="F:DNA-binding transcription factor activity, RNA polymerase II-specific"/>
    <property type="evidence" value="ECO:0007669"/>
    <property type="project" value="InterPro"/>
</dbReference>
<evidence type="ECO:0000313" key="8">
    <source>
        <dbReference type="EMBL" id="PWY70800.1"/>
    </source>
</evidence>
<dbReference type="Pfam" id="PF11951">
    <property type="entry name" value="Fungal_trans_2"/>
    <property type="match status" value="1"/>
</dbReference>
<dbReference type="Pfam" id="PF00172">
    <property type="entry name" value="Zn_clus"/>
    <property type="match status" value="1"/>
</dbReference>
<dbReference type="PROSITE" id="PS00463">
    <property type="entry name" value="ZN2_CY6_FUNGAL_1"/>
    <property type="match status" value="1"/>
</dbReference>
<evidence type="ECO:0000256" key="4">
    <source>
        <dbReference type="ARBA" id="ARBA00023125"/>
    </source>
</evidence>
<dbReference type="GeneID" id="37116298"/>
<dbReference type="AlphaFoldDB" id="A0A317VG48"/>
<reference evidence="8 9" key="1">
    <citation type="submission" date="2016-12" db="EMBL/GenBank/DDBJ databases">
        <title>The genomes of Aspergillus section Nigri reveals drivers in fungal speciation.</title>
        <authorList>
            <consortium name="DOE Joint Genome Institute"/>
            <person name="Vesth T.C."/>
            <person name="Nybo J."/>
            <person name="Theobald S."/>
            <person name="Brandl J."/>
            <person name="Frisvad J.C."/>
            <person name="Nielsen K.F."/>
            <person name="Lyhne E.K."/>
            <person name="Kogle M.E."/>
            <person name="Kuo A."/>
            <person name="Riley R."/>
            <person name="Clum A."/>
            <person name="Nolan M."/>
            <person name="Lipzen A."/>
            <person name="Salamov A."/>
            <person name="Henrissat B."/>
            <person name="Wiebenga A."/>
            <person name="De Vries R.P."/>
            <person name="Grigoriev I.V."/>
            <person name="Mortensen U.H."/>
            <person name="Andersen M.R."/>
            <person name="Baker S.E."/>
        </authorList>
    </citation>
    <scope>NUCLEOTIDE SEQUENCE [LARGE SCALE GENOMIC DNA]</scope>
    <source>
        <strain evidence="8 9">CBS 115572</strain>
    </source>
</reference>
<evidence type="ECO:0000256" key="5">
    <source>
        <dbReference type="ARBA" id="ARBA00023163"/>
    </source>
</evidence>
<keyword evidence="9" id="KW-1185">Reference proteome</keyword>
<dbReference type="SUPFAM" id="SSF57701">
    <property type="entry name" value="Zn2/Cys6 DNA-binding domain"/>
    <property type="match status" value="1"/>
</dbReference>
<keyword evidence="3" id="KW-0805">Transcription regulation</keyword>
<evidence type="ECO:0000256" key="2">
    <source>
        <dbReference type="ARBA" id="ARBA00022833"/>
    </source>
</evidence>
<gene>
    <name evidence="8" type="ORF">BO94DRAFT_560475</name>
</gene>
<dbReference type="InterPro" id="IPR001138">
    <property type="entry name" value="Zn2Cys6_DnaBD"/>
</dbReference>
<keyword evidence="2" id="KW-0862">Zinc</keyword>
<dbReference type="Gene3D" id="4.10.240.10">
    <property type="entry name" value="Zn(2)-C6 fungal-type DNA-binding domain"/>
    <property type="match status" value="1"/>
</dbReference>
<organism evidence="8 9">
    <name type="scientific">Aspergillus sclerotioniger CBS 115572</name>
    <dbReference type="NCBI Taxonomy" id="1450535"/>
    <lineage>
        <taxon>Eukaryota</taxon>
        <taxon>Fungi</taxon>
        <taxon>Dikarya</taxon>
        <taxon>Ascomycota</taxon>
        <taxon>Pezizomycotina</taxon>
        <taxon>Eurotiomycetes</taxon>
        <taxon>Eurotiomycetidae</taxon>
        <taxon>Eurotiales</taxon>
        <taxon>Aspergillaceae</taxon>
        <taxon>Aspergillus</taxon>
        <taxon>Aspergillus subgen. Circumdati</taxon>
    </lineage>
</organism>
<evidence type="ECO:0000256" key="3">
    <source>
        <dbReference type="ARBA" id="ARBA00023015"/>
    </source>
</evidence>
<dbReference type="InterPro" id="IPR052360">
    <property type="entry name" value="Transcr_Regulatory_Proteins"/>
</dbReference>
<name>A0A317VG48_9EURO</name>
<keyword evidence="6" id="KW-0539">Nucleus</keyword>
<dbReference type="SMART" id="SM00066">
    <property type="entry name" value="GAL4"/>
    <property type="match status" value="1"/>
</dbReference>
<accession>A0A317VG48</accession>
<evidence type="ECO:0000259" key="7">
    <source>
        <dbReference type="PROSITE" id="PS50048"/>
    </source>
</evidence>
<dbReference type="GO" id="GO:0003677">
    <property type="term" value="F:DNA binding"/>
    <property type="evidence" value="ECO:0007669"/>
    <property type="project" value="UniProtKB-KW"/>
</dbReference>